<dbReference type="EMBL" id="CAJNDS010002689">
    <property type="protein sequence ID" value="CAE7565482.1"/>
    <property type="molecule type" value="Genomic_DNA"/>
</dbReference>
<reference evidence="1" key="1">
    <citation type="submission" date="2021-02" db="EMBL/GenBank/DDBJ databases">
        <authorList>
            <person name="Dougan E. K."/>
            <person name="Rhodes N."/>
            <person name="Thang M."/>
            <person name="Chan C."/>
        </authorList>
    </citation>
    <scope>NUCLEOTIDE SEQUENCE</scope>
</reference>
<protein>
    <submittedName>
        <fullName evidence="1">Uncharacterized protein</fullName>
    </submittedName>
</protein>
<gene>
    <name evidence="1" type="ORF">SNAT2548_LOCUS32023</name>
</gene>
<dbReference type="AlphaFoldDB" id="A0A812UGI9"/>
<dbReference type="Proteomes" id="UP000604046">
    <property type="component" value="Unassembled WGS sequence"/>
</dbReference>
<proteinExistence type="predicted"/>
<organism evidence="1 2">
    <name type="scientific">Symbiodinium natans</name>
    <dbReference type="NCBI Taxonomy" id="878477"/>
    <lineage>
        <taxon>Eukaryota</taxon>
        <taxon>Sar</taxon>
        <taxon>Alveolata</taxon>
        <taxon>Dinophyceae</taxon>
        <taxon>Suessiales</taxon>
        <taxon>Symbiodiniaceae</taxon>
        <taxon>Symbiodinium</taxon>
    </lineage>
</organism>
<sequence>MLGGIDACFAKFVERERALQGLPASPKTASYDAFQKTCVQAGFSKIAPKADLKMLFLFLHEMPGRQATGYLSFSEWSLLKGFHSKAIAGSPARLRRIIEEVYGSVDEAFQRMHTAWLRRALAKGLKQTALAGLMHCVLNPKPSLERAPSRASGSSFLANLANSRGPWLFGKRDASPLSLSKTSSSQVSQECNA</sequence>
<comment type="caution">
    <text evidence="1">The sequence shown here is derived from an EMBL/GenBank/DDBJ whole genome shotgun (WGS) entry which is preliminary data.</text>
</comment>
<evidence type="ECO:0000313" key="2">
    <source>
        <dbReference type="Proteomes" id="UP000604046"/>
    </source>
</evidence>
<name>A0A812UGI9_9DINO</name>
<dbReference type="OrthoDB" id="10348822at2759"/>
<evidence type="ECO:0000313" key="1">
    <source>
        <dbReference type="EMBL" id="CAE7565482.1"/>
    </source>
</evidence>
<accession>A0A812UGI9</accession>
<keyword evidence="2" id="KW-1185">Reference proteome</keyword>